<dbReference type="AlphaFoldDB" id="A0A4Q0I979"/>
<accession>A0A4Q0I979</accession>
<dbReference type="Proteomes" id="UP000289166">
    <property type="component" value="Unassembled WGS sequence"/>
</dbReference>
<dbReference type="EMBL" id="RLII01000005">
    <property type="protein sequence ID" value="RXE59552.1"/>
    <property type="molecule type" value="Genomic_DNA"/>
</dbReference>
<organism evidence="1 2">
    <name type="scientific">Acetivibrio mesophilus</name>
    <dbReference type="NCBI Taxonomy" id="2487273"/>
    <lineage>
        <taxon>Bacteria</taxon>
        <taxon>Bacillati</taxon>
        <taxon>Bacillota</taxon>
        <taxon>Clostridia</taxon>
        <taxon>Eubacteriales</taxon>
        <taxon>Oscillospiraceae</taxon>
        <taxon>Acetivibrio</taxon>
    </lineage>
</organism>
<evidence type="ECO:0000313" key="2">
    <source>
        <dbReference type="Proteomes" id="UP000289166"/>
    </source>
</evidence>
<name>A0A4Q0I979_9FIRM</name>
<gene>
    <name evidence="1" type="ORF">EFD62_06260</name>
</gene>
<protein>
    <submittedName>
        <fullName evidence="1">Uncharacterized protein</fullName>
    </submittedName>
</protein>
<evidence type="ECO:0000313" key="1">
    <source>
        <dbReference type="EMBL" id="RXE59552.1"/>
    </source>
</evidence>
<comment type="caution">
    <text evidence="1">The sequence shown here is derived from an EMBL/GenBank/DDBJ whole genome shotgun (WGS) entry which is preliminary data.</text>
</comment>
<keyword evidence="2" id="KW-1185">Reference proteome</keyword>
<sequence>MKQHTSFQIRIMKIFVLAFVHHTMKVSVTLSGSNELISALDISNIETMEILSDKKDESKIMITSPNSIIKINFKPKHKIFINQFYE</sequence>
<reference evidence="2" key="1">
    <citation type="submission" date="2018-11" db="EMBL/GenBank/DDBJ databases">
        <title>Genome sequencing of a novel mesophilic and cellulolytic organism within the genus Hungateiclostridium.</title>
        <authorList>
            <person name="Rettenmaier R."/>
            <person name="Liebl W."/>
            <person name="Zverlov V."/>
        </authorList>
    </citation>
    <scope>NUCLEOTIDE SEQUENCE [LARGE SCALE GENOMIC DNA]</scope>
    <source>
        <strain evidence="2">N2K1</strain>
    </source>
</reference>
<proteinExistence type="predicted"/>